<feature type="transmembrane region" description="Helical" evidence="7">
    <location>
        <begin position="15"/>
        <end position="32"/>
    </location>
</feature>
<dbReference type="Proteomes" id="UP000321726">
    <property type="component" value="Unassembled WGS sequence"/>
</dbReference>
<dbReference type="AlphaFoldDB" id="A0A1M7DZ32"/>
<feature type="region of interest" description="Disordered" evidence="6">
    <location>
        <begin position="446"/>
        <end position="470"/>
    </location>
</feature>
<evidence type="ECO:0000313" key="10">
    <source>
        <dbReference type="Proteomes" id="UP000184123"/>
    </source>
</evidence>
<dbReference type="STRING" id="44933.SAMN05660971_01545"/>
<dbReference type="EMBL" id="FRCA01000003">
    <property type="protein sequence ID" value="SHL84771.1"/>
    <property type="molecule type" value="Genomic_DNA"/>
</dbReference>
<protein>
    <submittedName>
        <fullName evidence="9">DNA recombination protein RmuC</fullName>
    </submittedName>
</protein>
<comment type="function">
    <text evidence="1">Involved in DNA recombination.</text>
</comment>
<reference evidence="9 10" key="1">
    <citation type="submission" date="2016-11" db="EMBL/GenBank/DDBJ databases">
        <authorList>
            <person name="Jaros S."/>
            <person name="Januszkiewicz K."/>
            <person name="Wedrychowicz H."/>
        </authorList>
    </citation>
    <scope>NUCLEOTIDE SEQUENCE [LARGE SCALE GENOMIC DNA]</scope>
    <source>
        <strain evidence="9 10">DSM 4740</strain>
    </source>
</reference>
<dbReference type="Pfam" id="PF02646">
    <property type="entry name" value="RmuC"/>
    <property type="match status" value="1"/>
</dbReference>
<reference evidence="8 11" key="2">
    <citation type="submission" date="2019-07" db="EMBL/GenBank/DDBJ databases">
        <title>Whole genome shotgun sequence of Halomonas cupida NBRC 102219.</title>
        <authorList>
            <person name="Hosoyama A."/>
            <person name="Uohara A."/>
            <person name="Ohji S."/>
            <person name="Ichikawa N."/>
        </authorList>
    </citation>
    <scope>NUCLEOTIDE SEQUENCE [LARGE SCALE GENOMIC DNA]</scope>
    <source>
        <strain evidence="8 11">NBRC 102219</strain>
    </source>
</reference>
<dbReference type="GO" id="GO:0006310">
    <property type="term" value="P:DNA recombination"/>
    <property type="evidence" value="ECO:0007669"/>
    <property type="project" value="UniProtKB-KW"/>
</dbReference>
<keyword evidence="3 5" id="KW-0175">Coiled coil</keyword>
<feature type="coiled-coil region" evidence="5">
    <location>
        <begin position="34"/>
        <end position="131"/>
    </location>
</feature>
<evidence type="ECO:0000256" key="3">
    <source>
        <dbReference type="ARBA" id="ARBA00023054"/>
    </source>
</evidence>
<evidence type="ECO:0000256" key="7">
    <source>
        <dbReference type="SAM" id="Phobius"/>
    </source>
</evidence>
<organism evidence="9 10">
    <name type="scientific">Halomonas cupida</name>
    <dbReference type="NCBI Taxonomy" id="44933"/>
    <lineage>
        <taxon>Bacteria</taxon>
        <taxon>Pseudomonadati</taxon>
        <taxon>Pseudomonadota</taxon>
        <taxon>Gammaproteobacteria</taxon>
        <taxon>Oceanospirillales</taxon>
        <taxon>Halomonadaceae</taxon>
        <taxon>Halomonas</taxon>
    </lineage>
</organism>
<dbReference type="PANTHER" id="PTHR30563:SF0">
    <property type="entry name" value="DNA RECOMBINATION PROTEIN RMUC"/>
    <property type="match status" value="1"/>
</dbReference>
<evidence type="ECO:0000313" key="9">
    <source>
        <dbReference type="EMBL" id="SHL84771.1"/>
    </source>
</evidence>
<proteinExistence type="inferred from homology"/>
<dbReference type="PANTHER" id="PTHR30563">
    <property type="entry name" value="DNA RECOMBINATION PROTEIN RMUC"/>
    <property type="match status" value="1"/>
</dbReference>
<keyword evidence="4" id="KW-0233">DNA recombination</keyword>
<evidence type="ECO:0000256" key="2">
    <source>
        <dbReference type="ARBA" id="ARBA00009840"/>
    </source>
</evidence>
<dbReference type="InterPro" id="IPR003798">
    <property type="entry name" value="DNA_recombination_RmuC"/>
</dbReference>
<evidence type="ECO:0000313" key="11">
    <source>
        <dbReference type="Proteomes" id="UP000321726"/>
    </source>
</evidence>
<accession>A0A1M7DZ32</accession>
<keyword evidence="7" id="KW-0812">Transmembrane</keyword>
<dbReference type="RefSeq" id="WP_073434434.1">
    <property type="nucleotide sequence ID" value="NZ_BJXU01000031.1"/>
</dbReference>
<evidence type="ECO:0000256" key="6">
    <source>
        <dbReference type="SAM" id="MobiDB-lite"/>
    </source>
</evidence>
<dbReference type="Proteomes" id="UP000184123">
    <property type="component" value="Unassembled WGS sequence"/>
</dbReference>
<keyword evidence="7" id="KW-1133">Transmembrane helix</keyword>
<sequence>MTLAQHFERIISEPASLALAIGLMLVSGLLVYTRKRLRQTMAEVEQQRQRLSERDNQTRQLEQELTVSDSQLDASREQAQALQVSLEDLRERLSQAREHNARLETERVQMSERHREQLALIEDSRERLKTEFRQLAGQIFEERQRNWQAQSREGLENLLQPFREQVDQFRRRVEDLSGQQSRDSISLKSQIEQLANLNARLGDEAAGLARALKGDQKSQGGWGELMLETVLERSGLRRDIEYRREVSIDGDKGRQRPDAVIYLPEDRHLVIDAKVSLTAWTRVVNAEDEVERETAMAAHLQSLRSHVRGLAARDYPALPGLNTPDFVFLFIPVEPAFAAAFERDPSLFQEAFDRHVVVVTPTTLLASLRTVSGLWSMERQNENARIIVSRAERLLAKFSGFVSSIDEVGKHLDRARDSHQQAMNRLSQGQGSLVAQAMELERLGARMKKPLPDELRRNAEGNGLAGPDQE</sequence>
<evidence type="ECO:0000313" key="8">
    <source>
        <dbReference type="EMBL" id="GEN22915.1"/>
    </source>
</evidence>
<name>A0A1M7DZ32_9GAMM</name>
<comment type="similarity">
    <text evidence="2">Belongs to the RmuC family.</text>
</comment>
<keyword evidence="11" id="KW-1185">Reference proteome</keyword>
<evidence type="ECO:0000256" key="4">
    <source>
        <dbReference type="ARBA" id="ARBA00023172"/>
    </source>
</evidence>
<keyword evidence="7" id="KW-0472">Membrane</keyword>
<evidence type="ECO:0000256" key="1">
    <source>
        <dbReference type="ARBA" id="ARBA00003416"/>
    </source>
</evidence>
<gene>
    <name evidence="8" type="ORF">HCU01_08640</name>
    <name evidence="9" type="ORF">SAMN05660971_01545</name>
</gene>
<feature type="compositionally biased region" description="Basic and acidic residues" evidence="6">
    <location>
        <begin position="446"/>
        <end position="459"/>
    </location>
</feature>
<evidence type="ECO:0000256" key="5">
    <source>
        <dbReference type="SAM" id="Coils"/>
    </source>
</evidence>
<dbReference type="EMBL" id="BJXU01000031">
    <property type="protein sequence ID" value="GEN22915.1"/>
    <property type="molecule type" value="Genomic_DNA"/>
</dbReference>